<keyword evidence="2" id="KW-1185">Reference proteome</keyword>
<name>A0ACB9E6Q4_9ASTR</name>
<evidence type="ECO:0000313" key="2">
    <source>
        <dbReference type="Proteomes" id="UP001056120"/>
    </source>
</evidence>
<reference evidence="2" key="1">
    <citation type="journal article" date="2022" name="Mol. Ecol. Resour.">
        <title>The genomes of chicory, endive, great burdock and yacon provide insights into Asteraceae palaeo-polyploidization history and plant inulin production.</title>
        <authorList>
            <person name="Fan W."/>
            <person name="Wang S."/>
            <person name="Wang H."/>
            <person name="Wang A."/>
            <person name="Jiang F."/>
            <person name="Liu H."/>
            <person name="Zhao H."/>
            <person name="Xu D."/>
            <person name="Zhang Y."/>
        </authorList>
    </citation>
    <scope>NUCLEOTIDE SEQUENCE [LARGE SCALE GENOMIC DNA]</scope>
    <source>
        <strain evidence="2">cv. Yunnan</strain>
    </source>
</reference>
<dbReference type="Proteomes" id="UP001056120">
    <property type="component" value="Linkage Group LG18"/>
</dbReference>
<proteinExistence type="predicted"/>
<reference evidence="1 2" key="2">
    <citation type="journal article" date="2022" name="Mol. Ecol. Resour.">
        <title>The genomes of chicory, endive, great burdock and yacon provide insights into Asteraceae paleo-polyploidization history and plant inulin production.</title>
        <authorList>
            <person name="Fan W."/>
            <person name="Wang S."/>
            <person name="Wang H."/>
            <person name="Wang A."/>
            <person name="Jiang F."/>
            <person name="Liu H."/>
            <person name="Zhao H."/>
            <person name="Xu D."/>
            <person name="Zhang Y."/>
        </authorList>
    </citation>
    <scope>NUCLEOTIDE SEQUENCE [LARGE SCALE GENOMIC DNA]</scope>
    <source>
        <strain evidence="2">cv. Yunnan</strain>
        <tissue evidence="1">Leaves</tissue>
    </source>
</reference>
<organism evidence="1 2">
    <name type="scientific">Smallanthus sonchifolius</name>
    <dbReference type="NCBI Taxonomy" id="185202"/>
    <lineage>
        <taxon>Eukaryota</taxon>
        <taxon>Viridiplantae</taxon>
        <taxon>Streptophyta</taxon>
        <taxon>Embryophyta</taxon>
        <taxon>Tracheophyta</taxon>
        <taxon>Spermatophyta</taxon>
        <taxon>Magnoliopsida</taxon>
        <taxon>eudicotyledons</taxon>
        <taxon>Gunneridae</taxon>
        <taxon>Pentapetalae</taxon>
        <taxon>asterids</taxon>
        <taxon>campanulids</taxon>
        <taxon>Asterales</taxon>
        <taxon>Asteraceae</taxon>
        <taxon>Asteroideae</taxon>
        <taxon>Heliantheae alliance</taxon>
        <taxon>Millerieae</taxon>
        <taxon>Smallanthus</taxon>
    </lineage>
</organism>
<dbReference type="EMBL" id="CM042035">
    <property type="protein sequence ID" value="KAI3754634.1"/>
    <property type="molecule type" value="Genomic_DNA"/>
</dbReference>
<protein>
    <submittedName>
        <fullName evidence="1">Uncharacterized protein</fullName>
    </submittedName>
</protein>
<evidence type="ECO:0000313" key="1">
    <source>
        <dbReference type="EMBL" id="KAI3754634.1"/>
    </source>
</evidence>
<comment type="caution">
    <text evidence="1">The sequence shown here is derived from an EMBL/GenBank/DDBJ whole genome shotgun (WGS) entry which is preliminary data.</text>
</comment>
<accession>A0ACB9E6Q4</accession>
<gene>
    <name evidence="1" type="ORF">L1987_54421</name>
</gene>
<sequence length="107" mass="12674">MTVPVTSRSKCYGSNNFNVFTTLQSTLENWMRRWWKRTPPTMTLREITFGKIQKRLLKGKMSGVYRKQEAEIQILSLMNSTRRSVLLELEHHCSRTHLTFLLRAPIF</sequence>